<dbReference type="Pfam" id="PF12460">
    <property type="entry name" value="MMS19_C"/>
    <property type="match status" value="1"/>
</dbReference>
<dbReference type="GO" id="GO:0016226">
    <property type="term" value="P:iron-sulfur cluster assembly"/>
    <property type="evidence" value="ECO:0007669"/>
    <property type="project" value="UniProtKB-UniRule"/>
</dbReference>
<evidence type="ECO:0000313" key="8">
    <source>
        <dbReference type="EMBL" id="RZF43230.1"/>
    </source>
</evidence>
<dbReference type="Proteomes" id="UP000291343">
    <property type="component" value="Unassembled WGS sequence"/>
</dbReference>
<dbReference type="Pfam" id="PF14500">
    <property type="entry name" value="MMS19_N"/>
    <property type="match status" value="1"/>
</dbReference>
<comment type="subcellular location">
    <subcellularLocation>
        <location evidence="5">Cytoplasm</location>
        <location evidence="5">Cytoskeleton</location>
        <location evidence="5">Spindle</location>
    </subcellularLocation>
    <subcellularLocation>
        <location evidence="1 5">Nucleus</location>
    </subcellularLocation>
</comment>
<keyword evidence="5" id="KW-0227">DNA damage</keyword>
<keyword evidence="4 5" id="KW-0539">Nucleus</keyword>
<sequence>MSVEEAAERLVREIESTTDLNSYCIQLGDDIMRGNLSILKLVEWLGPLLTNTRVTDREKGTLSLSYVLAALRPDFLPEKDLFFLTAFYCDRTLDHHSLSSAILQGITALIKMDHLPVDSPKLTADSPKLIFSSIFANVHCQTLMQSERNALYRIFQYFLVHKLTAIVPLGLDFVLGFITAIDGERDPNNLILLFSILPRFLTSFTLGHLTDEAFNVISCYFPIDFNPSGDDDKAIKREDLALALVPCLVAIPDFAEFCIPLALEKLDSNRRIAKLDSLHVMKEGFKSVWNSANVEPHLTDIWTALKRELIPGNADLEVRCSASETLSELLKLFSRQRPALLTSFLSDILASTCGLLSDTRLSLYSPAVDLLEVAAKASELACKQVVSNIIPKILITKKGETHNEATTINTLILFVKASIQHNQDFDIGSDVWSPVAEMIINSANIQNPSCRLSAYNGLIVLAAYLTQTQRTVIYDGCEDALTSDERVKIKCIELLKKLARIHPNEIMEKVVDTKLKLTSNKDTNHEMQDWQTEALCGLVILPDFVNPVCALLLDLIDNKPKSAPKIISCLRNLLTDSELMESGDQVLEVICRLCLKRLVEWWLEGFHKVDSNKQNATLLDIAVVIENLVKAQSSQLQAEVVCPLIETVILPRGAEGDGSNYKDLFKKSKHSVIILQALLGYVRPNVLIKNWLPLTTSLADVSFSEKDPLIRDSASELLATLINKQQKDEILATILGHTAKHLEQKLASRDSKSKVNAVKLLSWVTKSLVLRGHGLMAYWIDKLTDQLADCKEPGREAADGYRLIVEEDKLFLIAKSNSMLRIFYRQRLFQRALALASISRTCSRACKPNYLTALAYLVKSVPKSVLLPSLRQIMIPLVESLDEGEDKLELTTLHTLSGLLAEKEPALLSYTDTFIPRFLKLAKESHSMKVRIGALECLKFYASYPPVQIVPYVEDVSTKFSHTHNP</sequence>
<dbReference type="GO" id="GO:0005634">
    <property type="term" value="C:nucleus"/>
    <property type="evidence" value="ECO:0007669"/>
    <property type="project" value="UniProtKB-SubCell"/>
</dbReference>
<proteinExistence type="inferred from homology"/>
<protein>
    <recommendedName>
        <fullName evidence="5">MMS19 nucleotide excision repair protein</fullName>
    </recommendedName>
</protein>
<dbReference type="GO" id="GO:0005819">
    <property type="term" value="C:spindle"/>
    <property type="evidence" value="ECO:0007669"/>
    <property type="project" value="UniProtKB-SubCell"/>
</dbReference>
<dbReference type="STRING" id="195883.A0A482XCI8"/>
<evidence type="ECO:0000256" key="1">
    <source>
        <dbReference type="ARBA" id="ARBA00004123"/>
    </source>
</evidence>
<dbReference type="SMR" id="A0A482XCI8"/>
<dbReference type="InterPro" id="IPR016024">
    <property type="entry name" value="ARM-type_fold"/>
</dbReference>
<dbReference type="GO" id="GO:0006281">
    <property type="term" value="P:DNA repair"/>
    <property type="evidence" value="ECO:0007669"/>
    <property type="project" value="UniProtKB-UniRule"/>
</dbReference>
<gene>
    <name evidence="8" type="ORF">LSTR_LSTR009034</name>
</gene>
<dbReference type="PANTHER" id="PTHR12891:SF0">
    <property type="entry name" value="MMS19 NUCLEOTIDE EXCISION REPAIR PROTEIN HOMOLOG"/>
    <property type="match status" value="1"/>
</dbReference>
<dbReference type="InterPro" id="IPR029240">
    <property type="entry name" value="MMS19_N"/>
</dbReference>
<dbReference type="InParanoid" id="A0A482XCI8"/>
<organism evidence="8 9">
    <name type="scientific">Laodelphax striatellus</name>
    <name type="common">Small brown planthopper</name>
    <name type="synonym">Delphax striatella</name>
    <dbReference type="NCBI Taxonomy" id="195883"/>
    <lineage>
        <taxon>Eukaryota</taxon>
        <taxon>Metazoa</taxon>
        <taxon>Ecdysozoa</taxon>
        <taxon>Arthropoda</taxon>
        <taxon>Hexapoda</taxon>
        <taxon>Insecta</taxon>
        <taxon>Pterygota</taxon>
        <taxon>Neoptera</taxon>
        <taxon>Paraneoptera</taxon>
        <taxon>Hemiptera</taxon>
        <taxon>Auchenorrhyncha</taxon>
        <taxon>Fulgoroidea</taxon>
        <taxon>Delphacidae</taxon>
        <taxon>Criomorphinae</taxon>
        <taxon>Laodelphax</taxon>
    </lineage>
</organism>
<evidence type="ECO:0000259" key="6">
    <source>
        <dbReference type="Pfam" id="PF12460"/>
    </source>
</evidence>
<dbReference type="EMBL" id="QKKF02012829">
    <property type="protein sequence ID" value="RZF43230.1"/>
    <property type="molecule type" value="Genomic_DNA"/>
</dbReference>
<comment type="function">
    <text evidence="5">Key component of the cytosolic iron-sulfur protein assembly (CIA) complex, a multiprotein complex that mediates the incorporation of iron-sulfur cluster into apoproteins specifically involved in DNA metabolism and genomic integrity. In the CIA complex, MMS19 acts as an adapter between early-acting CIA components and a subset of cellular target iron-sulfur proteins.</text>
</comment>
<dbReference type="AlphaFoldDB" id="A0A482XCI8"/>
<dbReference type="GO" id="GO:0097361">
    <property type="term" value="C:cytosolic [4Fe-4S] assembly targeting complex"/>
    <property type="evidence" value="ECO:0007669"/>
    <property type="project" value="UniProtKB-UniRule"/>
</dbReference>
<dbReference type="SUPFAM" id="SSF48371">
    <property type="entry name" value="ARM repeat"/>
    <property type="match status" value="1"/>
</dbReference>
<keyword evidence="3" id="KW-0677">Repeat</keyword>
<keyword evidence="9" id="KW-1185">Reference proteome</keyword>
<keyword evidence="5" id="KW-0234">DNA repair</keyword>
<comment type="similarity">
    <text evidence="2 5">Belongs to the MET18/MMS19 family.</text>
</comment>
<evidence type="ECO:0000256" key="5">
    <source>
        <dbReference type="RuleBase" id="RU367072"/>
    </source>
</evidence>
<dbReference type="Gene3D" id="1.25.10.10">
    <property type="entry name" value="Leucine-rich Repeat Variant"/>
    <property type="match status" value="2"/>
</dbReference>
<feature type="domain" description="MMS19 N-terminal" evidence="7">
    <location>
        <begin position="42"/>
        <end position="310"/>
    </location>
</feature>
<dbReference type="OrthoDB" id="342900at2759"/>
<dbReference type="InterPro" id="IPR039920">
    <property type="entry name" value="MMS19"/>
</dbReference>
<evidence type="ECO:0000256" key="2">
    <source>
        <dbReference type="ARBA" id="ARBA00009340"/>
    </source>
</evidence>
<evidence type="ECO:0000256" key="4">
    <source>
        <dbReference type="ARBA" id="ARBA00023242"/>
    </source>
</evidence>
<name>A0A482XCI8_LAOST</name>
<evidence type="ECO:0000259" key="7">
    <source>
        <dbReference type="Pfam" id="PF14500"/>
    </source>
</evidence>
<comment type="caution">
    <text evidence="8">The sequence shown here is derived from an EMBL/GenBank/DDBJ whole genome shotgun (WGS) entry which is preliminary data.</text>
</comment>
<dbReference type="InterPro" id="IPR024687">
    <property type="entry name" value="MMS19_C"/>
</dbReference>
<dbReference type="GO" id="GO:0051604">
    <property type="term" value="P:protein maturation"/>
    <property type="evidence" value="ECO:0007669"/>
    <property type="project" value="UniProtKB-UniRule"/>
</dbReference>
<feature type="domain" description="MMS19 C-terminal" evidence="6">
    <location>
        <begin position="559"/>
        <end position="940"/>
    </location>
</feature>
<dbReference type="FunCoup" id="A0A482XCI8">
    <property type="interactions" value="2113"/>
</dbReference>
<accession>A0A482XCI8</accession>
<comment type="subunit">
    <text evidence="5">Component of the CIA complex.</text>
</comment>
<reference evidence="8 9" key="1">
    <citation type="journal article" date="2017" name="Gigascience">
        <title>Genome sequence of the small brown planthopper, Laodelphax striatellus.</title>
        <authorList>
            <person name="Zhu J."/>
            <person name="Jiang F."/>
            <person name="Wang X."/>
            <person name="Yang P."/>
            <person name="Bao Y."/>
            <person name="Zhao W."/>
            <person name="Wang W."/>
            <person name="Lu H."/>
            <person name="Wang Q."/>
            <person name="Cui N."/>
            <person name="Li J."/>
            <person name="Chen X."/>
            <person name="Luo L."/>
            <person name="Yu J."/>
            <person name="Kang L."/>
            <person name="Cui F."/>
        </authorList>
    </citation>
    <scope>NUCLEOTIDE SEQUENCE [LARGE SCALE GENOMIC DNA]</scope>
    <source>
        <strain evidence="8">Lst14</strain>
    </source>
</reference>
<keyword evidence="5" id="KW-0206">Cytoskeleton</keyword>
<evidence type="ECO:0000313" key="9">
    <source>
        <dbReference type="Proteomes" id="UP000291343"/>
    </source>
</evidence>
<dbReference type="InterPro" id="IPR011989">
    <property type="entry name" value="ARM-like"/>
</dbReference>
<evidence type="ECO:0000256" key="3">
    <source>
        <dbReference type="ARBA" id="ARBA00022737"/>
    </source>
</evidence>
<keyword evidence="5" id="KW-0963">Cytoplasm</keyword>
<dbReference type="PANTHER" id="PTHR12891">
    <property type="entry name" value="DNA REPAIR/TRANSCRIPTION PROTEIN MET18/MMS19"/>
    <property type="match status" value="1"/>
</dbReference>